<name>A0A8K0IXH2_COCNU</name>
<dbReference type="EMBL" id="CM017887">
    <property type="protein sequence ID" value="KAG1370945.1"/>
    <property type="molecule type" value="Genomic_DNA"/>
</dbReference>
<dbReference type="AlphaFoldDB" id="A0A8K0IXH2"/>
<evidence type="ECO:0000256" key="1">
    <source>
        <dbReference type="SAM" id="MobiDB-lite"/>
    </source>
</evidence>
<sequence>MLTKGLFTRKRKGKVQNDGSKRMKVYAFSFGVSASTATTSEVIIGIEIAPTAKVDTASMGPVPSMPSNPSGGDQILELPIKKGIGEGRKKKVIAKMSYKSRLGGSDGDDNE</sequence>
<proteinExistence type="predicted"/>
<comment type="caution">
    <text evidence="2">The sequence shown here is derived from an EMBL/GenBank/DDBJ whole genome shotgun (WGS) entry which is preliminary data.</text>
</comment>
<protein>
    <submittedName>
        <fullName evidence="2">Uncharacterized protein</fullName>
    </submittedName>
</protein>
<evidence type="ECO:0000313" key="3">
    <source>
        <dbReference type="Proteomes" id="UP000797356"/>
    </source>
</evidence>
<keyword evidence="3" id="KW-1185">Reference proteome</keyword>
<dbReference type="Proteomes" id="UP000797356">
    <property type="component" value="Chromosome 16"/>
</dbReference>
<reference evidence="2" key="1">
    <citation type="journal article" date="2017" name="Gigascience">
        <title>The genome draft of coconut (Cocos nucifera).</title>
        <authorList>
            <person name="Xiao Y."/>
            <person name="Xu P."/>
            <person name="Fan H."/>
            <person name="Baudouin L."/>
            <person name="Xia W."/>
            <person name="Bocs S."/>
            <person name="Xu J."/>
            <person name="Li Q."/>
            <person name="Guo A."/>
            <person name="Zhou L."/>
            <person name="Li J."/>
            <person name="Wu Y."/>
            <person name="Ma Z."/>
            <person name="Armero A."/>
            <person name="Issali A.E."/>
            <person name="Liu N."/>
            <person name="Peng M."/>
            <person name="Yang Y."/>
        </authorList>
    </citation>
    <scope>NUCLEOTIDE SEQUENCE</scope>
    <source>
        <tissue evidence="2">Spear leaf of Hainan Tall coconut</tissue>
    </source>
</reference>
<evidence type="ECO:0000313" key="2">
    <source>
        <dbReference type="EMBL" id="KAG1370945.1"/>
    </source>
</evidence>
<organism evidence="2 3">
    <name type="scientific">Cocos nucifera</name>
    <name type="common">Coconut palm</name>
    <dbReference type="NCBI Taxonomy" id="13894"/>
    <lineage>
        <taxon>Eukaryota</taxon>
        <taxon>Viridiplantae</taxon>
        <taxon>Streptophyta</taxon>
        <taxon>Embryophyta</taxon>
        <taxon>Tracheophyta</taxon>
        <taxon>Spermatophyta</taxon>
        <taxon>Magnoliopsida</taxon>
        <taxon>Liliopsida</taxon>
        <taxon>Arecaceae</taxon>
        <taxon>Arecoideae</taxon>
        <taxon>Cocoseae</taxon>
        <taxon>Attaleinae</taxon>
        <taxon>Cocos</taxon>
    </lineage>
</organism>
<reference evidence="2" key="2">
    <citation type="submission" date="2019-07" db="EMBL/GenBank/DDBJ databases">
        <authorList>
            <person name="Yang Y."/>
            <person name="Bocs S."/>
            <person name="Baudouin L."/>
        </authorList>
    </citation>
    <scope>NUCLEOTIDE SEQUENCE</scope>
    <source>
        <tissue evidence="2">Spear leaf of Hainan Tall coconut</tissue>
    </source>
</reference>
<feature type="region of interest" description="Disordered" evidence="1">
    <location>
        <begin position="56"/>
        <end position="76"/>
    </location>
</feature>
<gene>
    <name evidence="2" type="ORF">COCNU_16G000390</name>
</gene>
<accession>A0A8K0IXH2</accession>